<keyword evidence="1 3" id="KW-0378">Hydrolase</keyword>
<dbReference type="PANTHER" id="PTHR21340">
    <property type="entry name" value="DIADENOSINE 5,5-P1,P4-TETRAPHOSPHATE PYROPHOSPHOHYDROLASE MUTT"/>
    <property type="match status" value="1"/>
</dbReference>
<evidence type="ECO:0000259" key="2">
    <source>
        <dbReference type="PROSITE" id="PS51462"/>
    </source>
</evidence>
<dbReference type="InterPro" id="IPR000086">
    <property type="entry name" value="NUDIX_hydrolase_dom"/>
</dbReference>
<dbReference type="PROSITE" id="PS51462">
    <property type="entry name" value="NUDIX"/>
    <property type="match status" value="1"/>
</dbReference>
<dbReference type="OrthoDB" id="954553at2"/>
<dbReference type="Proteomes" id="UP000434052">
    <property type="component" value="Unassembled WGS sequence"/>
</dbReference>
<dbReference type="GO" id="GO:0006167">
    <property type="term" value="P:AMP biosynthetic process"/>
    <property type="evidence" value="ECO:0007669"/>
    <property type="project" value="TreeGrafter"/>
</dbReference>
<comment type="caution">
    <text evidence="3">The sequence shown here is derived from an EMBL/GenBank/DDBJ whole genome shotgun (WGS) entry which is preliminary data.</text>
</comment>
<dbReference type="SUPFAM" id="SSF55811">
    <property type="entry name" value="Nudix"/>
    <property type="match status" value="1"/>
</dbReference>
<dbReference type="PANTHER" id="PTHR21340:SF7">
    <property type="entry name" value="NUDIX HYDROLASE DOMAIN-CONTAINING PROTEIN"/>
    <property type="match status" value="1"/>
</dbReference>
<name>A0A6P1ZEU4_9BACT</name>
<gene>
    <name evidence="3" type="ORF">DQK91_15680</name>
</gene>
<dbReference type="GO" id="GO:0006754">
    <property type="term" value="P:ATP biosynthetic process"/>
    <property type="evidence" value="ECO:0007669"/>
    <property type="project" value="TreeGrafter"/>
</dbReference>
<organism evidence="3 4">
    <name type="scientific">Oceanidesulfovibrio marinus</name>
    <dbReference type="NCBI Taxonomy" id="370038"/>
    <lineage>
        <taxon>Bacteria</taxon>
        <taxon>Pseudomonadati</taxon>
        <taxon>Thermodesulfobacteriota</taxon>
        <taxon>Desulfovibrionia</taxon>
        <taxon>Desulfovibrionales</taxon>
        <taxon>Desulfovibrionaceae</taxon>
        <taxon>Oceanidesulfovibrio</taxon>
    </lineage>
</organism>
<evidence type="ECO:0000313" key="4">
    <source>
        <dbReference type="Proteomes" id="UP000434052"/>
    </source>
</evidence>
<dbReference type="InterPro" id="IPR020084">
    <property type="entry name" value="NUDIX_hydrolase_CS"/>
</dbReference>
<dbReference type="PROSITE" id="PS00893">
    <property type="entry name" value="NUDIX_BOX"/>
    <property type="match status" value="1"/>
</dbReference>
<dbReference type="CDD" id="cd04662">
    <property type="entry name" value="NUDIX_Hydrolase"/>
    <property type="match status" value="1"/>
</dbReference>
<dbReference type="InterPro" id="IPR015797">
    <property type="entry name" value="NUDIX_hydrolase-like_dom_sf"/>
</dbReference>
<reference evidence="3 4" key="1">
    <citation type="submission" date="2018-06" db="EMBL/GenBank/DDBJ databases">
        <title>Complete genome of Desulfovibrio marinus P48SEP.</title>
        <authorList>
            <person name="Crispim J.S."/>
            <person name="Vidigal P.M.P."/>
            <person name="Silva L.C.F."/>
            <person name="Araujo L.C."/>
            <person name="Laguardia C.N."/>
            <person name="Dias R.S."/>
            <person name="Sousa M.P."/>
            <person name="Paula S.O."/>
            <person name="Silva C."/>
        </authorList>
    </citation>
    <scope>NUCLEOTIDE SEQUENCE [LARGE SCALE GENOMIC DNA]</scope>
    <source>
        <strain evidence="3 4">P48SEP</strain>
    </source>
</reference>
<feature type="domain" description="Nudix hydrolase" evidence="2">
    <location>
        <begin position="1"/>
        <end position="150"/>
    </location>
</feature>
<sequence>MRKRSAGLLLYRRRGQSIEVFLVHPGGPYFKNKDAGAWSIPKGEYEEGEPPFDTARREFHEETGQLPPAGGYEPLTPILQKNRKRVRAWAVEGDADAETIVSNTFKMEWPPRSGRTIEIPEVDRAAWYSPDTARDKINPAQWALVEELLEKLGRSSTGNGD</sequence>
<dbReference type="Gene3D" id="3.90.79.10">
    <property type="entry name" value="Nucleoside Triphosphate Pyrophosphohydrolase"/>
    <property type="match status" value="1"/>
</dbReference>
<dbReference type="EMBL" id="QMIF01000011">
    <property type="protein sequence ID" value="TVM32354.1"/>
    <property type="molecule type" value="Genomic_DNA"/>
</dbReference>
<evidence type="ECO:0000256" key="1">
    <source>
        <dbReference type="ARBA" id="ARBA00022801"/>
    </source>
</evidence>
<dbReference type="GO" id="GO:0004081">
    <property type="term" value="F:bis(5'-nucleosyl)-tetraphosphatase (asymmetrical) activity"/>
    <property type="evidence" value="ECO:0007669"/>
    <property type="project" value="TreeGrafter"/>
</dbReference>
<protein>
    <submittedName>
        <fullName evidence="3">NUDIX hydrolase</fullName>
    </submittedName>
</protein>
<dbReference type="Pfam" id="PF00293">
    <property type="entry name" value="NUDIX"/>
    <property type="match status" value="1"/>
</dbReference>
<dbReference type="AlphaFoldDB" id="A0A6P1ZEU4"/>
<evidence type="ECO:0000313" key="3">
    <source>
        <dbReference type="EMBL" id="TVM32354.1"/>
    </source>
</evidence>
<accession>A0A6P1ZEU4</accession>
<proteinExistence type="predicted"/>
<dbReference type="InterPro" id="IPR051325">
    <property type="entry name" value="Nudix_hydrolase_domain"/>
</dbReference>